<organism evidence="1 2">
    <name type="scientific">Mycena metata</name>
    <dbReference type="NCBI Taxonomy" id="1033252"/>
    <lineage>
        <taxon>Eukaryota</taxon>
        <taxon>Fungi</taxon>
        <taxon>Dikarya</taxon>
        <taxon>Basidiomycota</taxon>
        <taxon>Agaricomycotina</taxon>
        <taxon>Agaricomycetes</taxon>
        <taxon>Agaricomycetidae</taxon>
        <taxon>Agaricales</taxon>
        <taxon>Marasmiineae</taxon>
        <taxon>Mycenaceae</taxon>
        <taxon>Mycena</taxon>
    </lineage>
</organism>
<reference evidence="1" key="1">
    <citation type="submission" date="2023-03" db="EMBL/GenBank/DDBJ databases">
        <title>Massive genome expansion in bonnet fungi (Mycena s.s.) driven by repeated elements and novel gene families across ecological guilds.</title>
        <authorList>
            <consortium name="Lawrence Berkeley National Laboratory"/>
            <person name="Harder C.B."/>
            <person name="Miyauchi S."/>
            <person name="Viragh M."/>
            <person name="Kuo A."/>
            <person name="Thoen E."/>
            <person name="Andreopoulos B."/>
            <person name="Lu D."/>
            <person name="Skrede I."/>
            <person name="Drula E."/>
            <person name="Henrissat B."/>
            <person name="Morin E."/>
            <person name="Kohler A."/>
            <person name="Barry K."/>
            <person name="LaButti K."/>
            <person name="Morin E."/>
            <person name="Salamov A."/>
            <person name="Lipzen A."/>
            <person name="Mereny Z."/>
            <person name="Hegedus B."/>
            <person name="Baldrian P."/>
            <person name="Stursova M."/>
            <person name="Weitz H."/>
            <person name="Taylor A."/>
            <person name="Grigoriev I.V."/>
            <person name="Nagy L.G."/>
            <person name="Martin F."/>
            <person name="Kauserud H."/>
        </authorList>
    </citation>
    <scope>NUCLEOTIDE SEQUENCE</scope>
    <source>
        <strain evidence="1">CBHHK182m</strain>
    </source>
</reference>
<sequence>MGYLSSNEMEFIALLNSPNLLPKRLNLLRKAIENQFGKLLPLLRVSTPTSRTATARTLRQFPTNSHEFRKAHTPPVAWRLGIIARPLAEAPGERQGLVSVVVGAAWDLARDWGDDTTLQDVSYLIFCDVQSDLKKVGRRRIKEYVEGGGVEHFASMLRRHLDRAIVTLVPHLSITGIILLLVP</sequence>
<comment type="caution">
    <text evidence="1">The sequence shown here is derived from an EMBL/GenBank/DDBJ whole genome shotgun (WGS) entry which is preliminary data.</text>
</comment>
<accession>A0AAD7MF06</accession>
<name>A0AAD7MF06_9AGAR</name>
<evidence type="ECO:0000313" key="2">
    <source>
        <dbReference type="Proteomes" id="UP001215598"/>
    </source>
</evidence>
<dbReference type="Proteomes" id="UP001215598">
    <property type="component" value="Unassembled WGS sequence"/>
</dbReference>
<protein>
    <submittedName>
        <fullName evidence="1">Uncharacterized protein</fullName>
    </submittedName>
</protein>
<dbReference type="EMBL" id="JARKIB010000343">
    <property type="protein sequence ID" value="KAJ7713426.1"/>
    <property type="molecule type" value="Genomic_DNA"/>
</dbReference>
<keyword evidence="2" id="KW-1185">Reference proteome</keyword>
<proteinExistence type="predicted"/>
<evidence type="ECO:0000313" key="1">
    <source>
        <dbReference type="EMBL" id="KAJ7713426.1"/>
    </source>
</evidence>
<gene>
    <name evidence="1" type="ORF">B0H16DRAFT_1810447</name>
</gene>
<dbReference type="AlphaFoldDB" id="A0AAD7MF06"/>